<evidence type="ECO:0000256" key="2">
    <source>
        <dbReference type="ARBA" id="ARBA00022448"/>
    </source>
</evidence>
<dbReference type="InterPro" id="IPR046364">
    <property type="entry name" value="Exo70_C"/>
</dbReference>
<evidence type="ECO:0000259" key="6">
    <source>
        <dbReference type="Pfam" id="PF03081"/>
    </source>
</evidence>
<dbReference type="Pfam" id="PF20669">
    <property type="entry name" value="Exo70_N"/>
    <property type="match status" value="1"/>
</dbReference>
<organism evidence="7 8">
    <name type="scientific">Paramuricea clavata</name>
    <name type="common">Red gorgonian</name>
    <name type="synonym">Violescent sea-whip</name>
    <dbReference type="NCBI Taxonomy" id="317549"/>
    <lineage>
        <taxon>Eukaryota</taxon>
        <taxon>Metazoa</taxon>
        <taxon>Cnidaria</taxon>
        <taxon>Anthozoa</taxon>
        <taxon>Octocorallia</taxon>
        <taxon>Malacalcyonacea</taxon>
        <taxon>Plexauridae</taxon>
        <taxon>Paramuricea</taxon>
    </lineage>
</organism>
<name>A0A7D9ED97_PARCT</name>
<comment type="caution">
    <text evidence="7">The sequence shown here is derived from an EMBL/GenBank/DDBJ whole genome shotgun (WGS) entry which is preliminary data.</text>
</comment>
<evidence type="ECO:0000313" key="7">
    <source>
        <dbReference type="EMBL" id="CAB4006486.1"/>
    </source>
</evidence>
<dbReference type="GO" id="GO:0006887">
    <property type="term" value="P:exocytosis"/>
    <property type="evidence" value="ECO:0007669"/>
    <property type="project" value="UniProtKB-KW"/>
</dbReference>
<dbReference type="GO" id="GO:0000145">
    <property type="term" value="C:exocyst"/>
    <property type="evidence" value="ECO:0007669"/>
    <property type="project" value="InterPro"/>
</dbReference>
<dbReference type="GO" id="GO:0015031">
    <property type="term" value="P:protein transport"/>
    <property type="evidence" value="ECO:0007669"/>
    <property type="project" value="UniProtKB-KW"/>
</dbReference>
<proteinExistence type="inferred from homology"/>
<sequence length="698" mass="78746">MTLGGGPEDVSQRKKILAEKLSKEQTNLSFLEESLTKSEQLTQNMLGILSSFDSRLSKLEGNILPVHRETVELQRMQKNIDKVLRGLDNVISYHNVASSEDQDIRDGPGADVDSYLRSLERVQDAIEFFERNNPNSPELSLLTSLMETGREQMERSFRNLLTRSSSPVTANTLLDILNAGEEIQEGEAGPQLKQINDEVIDDLSKIATWLVQETKSNDFLNVYVQIRSNMLDKTLQGLIEAHSQGKVESYSPANIVVNTTKIKHTTGTAPQRKSTLKRSVVRRVPSKTYEYGGSRKIGSPAPMFDSPGQKEEEDEIEAGRLITLCGALLKLLQSEQSLIEVIIPENHQNNIFDVLIQSSMETLVFEGEGMANSARKLIARREYFSLLPLLPVLKYLGSVLIKFSLVLKGVRQATQATITSLFMNLEVVGAKALEDFTENIKHDPDKQSNMPKDGTVHELTSNTLIFLTHLLSYTDTVGNMLNSQDQVIDPRTSEVESPKTTVAKYISRVLGALGLNLELKSKSYVHIAGQPALSGIFLLNNYNYILKRLQRTGVLLLMSEGGSIEIESQYMKLIEEQKVSYRKGWNKVMSYLLETDKPFTQSKDAKVGQKQKQLIKDKFKGFNSEFEDICQTQKTYAVPDEKLRDQLRQENIDSIVQTYRAFQEKYTAIQFTKNVEKYIKYTPEEVEKQLSTLFDLSA</sequence>
<gene>
    <name evidence="7" type="ORF">PACLA_8A067738</name>
</gene>
<dbReference type="Pfam" id="PF03081">
    <property type="entry name" value="Exo70_C"/>
    <property type="match status" value="1"/>
</dbReference>
<dbReference type="InterPro" id="IPR004140">
    <property type="entry name" value="Exo70"/>
</dbReference>
<dbReference type="Proteomes" id="UP001152795">
    <property type="component" value="Unassembled WGS sequence"/>
</dbReference>
<keyword evidence="8" id="KW-1185">Reference proteome</keyword>
<dbReference type="PANTHER" id="PTHR12542">
    <property type="entry name" value="EXOCYST COMPLEX PROTEIN EXO70"/>
    <property type="match status" value="1"/>
</dbReference>
<comment type="function">
    <text evidence="5">Component of the exocyst complex involved in the docking of exocytic vesicles with fusion sites on the plasma membrane.</text>
</comment>
<dbReference type="GO" id="GO:0005546">
    <property type="term" value="F:phosphatidylinositol-4,5-bisphosphate binding"/>
    <property type="evidence" value="ECO:0007669"/>
    <property type="project" value="InterPro"/>
</dbReference>
<dbReference type="OrthoDB" id="1922221at2759"/>
<keyword evidence="3 5" id="KW-0268">Exocytosis</keyword>
<dbReference type="EMBL" id="CACRXK020005519">
    <property type="protein sequence ID" value="CAB4006486.1"/>
    <property type="molecule type" value="Genomic_DNA"/>
</dbReference>
<dbReference type="PANTHER" id="PTHR12542:SF41">
    <property type="entry name" value="EXOCYST COMPLEX COMPONENT 7"/>
    <property type="match status" value="1"/>
</dbReference>
<dbReference type="Gene3D" id="1.20.1280.170">
    <property type="entry name" value="Exocyst complex component Exo70"/>
    <property type="match status" value="2"/>
</dbReference>
<feature type="domain" description="Exocyst complex subunit Exo70 C-terminal" evidence="6">
    <location>
        <begin position="325"/>
        <end position="691"/>
    </location>
</feature>
<comment type="similarity">
    <text evidence="1 5">Belongs to the EXO70 family.</text>
</comment>
<keyword evidence="5" id="KW-0653">Protein transport</keyword>
<evidence type="ECO:0000256" key="1">
    <source>
        <dbReference type="ARBA" id="ARBA00006756"/>
    </source>
</evidence>
<evidence type="ECO:0000313" key="8">
    <source>
        <dbReference type="Proteomes" id="UP001152795"/>
    </source>
</evidence>
<dbReference type="AlphaFoldDB" id="A0A7D9ED97"/>
<evidence type="ECO:0000256" key="5">
    <source>
        <dbReference type="RuleBase" id="RU365026"/>
    </source>
</evidence>
<evidence type="ECO:0000256" key="4">
    <source>
        <dbReference type="ARBA" id="ARBA00026169"/>
    </source>
</evidence>
<evidence type="ECO:0000256" key="3">
    <source>
        <dbReference type="ARBA" id="ARBA00022483"/>
    </source>
</evidence>
<reference evidence="7" key="1">
    <citation type="submission" date="2020-04" db="EMBL/GenBank/DDBJ databases">
        <authorList>
            <person name="Alioto T."/>
            <person name="Alioto T."/>
            <person name="Gomez Garrido J."/>
        </authorList>
    </citation>
    <scope>NUCLEOTIDE SEQUENCE</scope>
    <source>
        <strain evidence="7">A484AB</strain>
    </source>
</reference>
<accession>A0A7D9ED97</accession>
<protein>
    <recommendedName>
        <fullName evidence="4 5">Exocyst complex component 7</fullName>
    </recommendedName>
    <alternativeName>
        <fullName evidence="5">Exocyst complex component Exo70</fullName>
    </alternativeName>
</protein>
<dbReference type="InterPro" id="IPR016159">
    <property type="entry name" value="Cullin_repeat-like_dom_sf"/>
</dbReference>
<keyword evidence="2 5" id="KW-0813">Transport</keyword>
<dbReference type="SUPFAM" id="SSF74788">
    <property type="entry name" value="Cullin repeat-like"/>
    <property type="match status" value="1"/>
</dbReference>